<dbReference type="OrthoDB" id="1646880at2"/>
<reference evidence="5 6" key="1">
    <citation type="submission" date="2019-02" db="EMBL/GenBank/DDBJ databases">
        <title>Genomic Encyclopedia of Type Strains, Phase IV (KMG-IV): sequencing the most valuable type-strain genomes for metagenomic binning, comparative biology and taxonomic classification.</title>
        <authorList>
            <person name="Goeker M."/>
        </authorList>
    </citation>
    <scope>NUCLEOTIDE SEQUENCE [LARGE SCALE GENOMIC DNA]</scope>
    <source>
        <strain evidence="5 6">DSM 18116</strain>
    </source>
</reference>
<dbReference type="PROSITE" id="PS50930">
    <property type="entry name" value="HTH_LYTTR"/>
    <property type="match status" value="1"/>
</dbReference>
<dbReference type="RefSeq" id="WP_158644036.1">
    <property type="nucleotide sequence ID" value="NZ_CP042431.1"/>
</dbReference>
<dbReference type="GO" id="GO:0006355">
    <property type="term" value="P:regulation of DNA-templated transcription"/>
    <property type="evidence" value="ECO:0007669"/>
    <property type="project" value="TreeGrafter"/>
</dbReference>
<dbReference type="PANTHER" id="PTHR48111">
    <property type="entry name" value="REGULATOR OF RPOS"/>
    <property type="match status" value="1"/>
</dbReference>
<keyword evidence="6" id="KW-1185">Reference proteome</keyword>
<keyword evidence="1" id="KW-0238">DNA-binding</keyword>
<evidence type="ECO:0000313" key="5">
    <source>
        <dbReference type="EMBL" id="RZS75431.1"/>
    </source>
</evidence>
<name>A0A4Q7N1B9_9BACT</name>
<evidence type="ECO:0000256" key="2">
    <source>
        <dbReference type="PROSITE-ProRule" id="PRU00169"/>
    </source>
</evidence>
<dbReference type="Gene3D" id="2.40.50.1020">
    <property type="entry name" value="LytTr DNA-binding domain"/>
    <property type="match status" value="1"/>
</dbReference>
<dbReference type="PANTHER" id="PTHR48111:SF69">
    <property type="entry name" value="RESPONSE REGULATOR RECEIVER"/>
    <property type="match status" value="1"/>
</dbReference>
<gene>
    <name evidence="5" type="ORF">EV199_1297</name>
</gene>
<dbReference type="SUPFAM" id="SSF52172">
    <property type="entry name" value="CheY-like"/>
    <property type="match status" value="1"/>
</dbReference>
<dbReference type="Gene3D" id="3.40.50.2300">
    <property type="match status" value="1"/>
</dbReference>
<dbReference type="InterPro" id="IPR011006">
    <property type="entry name" value="CheY-like_superfamily"/>
</dbReference>
<dbReference type="InterPro" id="IPR039420">
    <property type="entry name" value="WalR-like"/>
</dbReference>
<dbReference type="EMBL" id="SGXA01000001">
    <property type="protein sequence ID" value="RZS75431.1"/>
    <property type="molecule type" value="Genomic_DNA"/>
</dbReference>
<dbReference type="GO" id="GO:0005829">
    <property type="term" value="C:cytosol"/>
    <property type="evidence" value="ECO:0007669"/>
    <property type="project" value="TreeGrafter"/>
</dbReference>
<dbReference type="InterPro" id="IPR001789">
    <property type="entry name" value="Sig_transdc_resp-reg_receiver"/>
</dbReference>
<feature type="domain" description="Response regulatory" evidence="3">
    <location>
        <begin position="3"/>
        <end position="116"/>
    </location>
</feature>
<evidence type="ECO:0000259" key="4">
    <source>
        <dbReference type="PROSITE" id="PS50930"/>
    </source>
</evidence>
<dbReference type="GO" id="GO:0000976">
    <property type="term" value="F:transcription cis-regulatory region binding"/>
    <property type="evidence" value="ECO:0007669"/>
    <property type="project" value="TreeGrafter"/>
</dbReference>
<keyword evidence="2" id="KW-0597">Phosphoprotein</keyword>
<protein>
    <submittedName>
        <fullName evidence="5">LytTR family two component transcriptional regulator</fullName>
    </submittedName>
</protein>
<dbReference type="SMART" id="SM00850">
    <property type="entry name" value="LytTR"/>
    <property type="match status" value="1"/>
</dbReference>
<dbReference type="AlphaFoldDB" id="A0A4Q7N1B9"/>
<feature type="modified residue" description="4-aspartylphosphate" evidence="2">
    <location>
        <position position="55"/>
    </location>
</feature>
<dbReference type="Pfam" id="PF04397">
    <property type="entry name" value="LytTR"/>
    <property type="match status" value="1"/>
</dbReference>
<dbReference type="Pfam" id="PF00072">
    <property type="entry name" value="Response_reg"/>
    <property type="match status" value="1"/>
</dbReference>
<dbReference type="GO" id="GO:0000156">
    <property type="term" value="F:phosphorelay response regulator activity"/>
    <property type="evidence" value="ECO:0007669"/>
    <property type="project" value="TreeGrafter"/>
</dbReference>
<evidence type="ECO:0000259" key="3">
    <source>
        <dbReference type="PROSITE" id="PS50110"/>
    </source>
</evidence>
<organism evidence="5 6">
    <name type="scientific">Pseudobacter ginsenosidimutans</name>
    <dbReference type="NCBI Taxonomy" id="661488"/>
    <lineage>
        <taxon>Bacteria</taxon>
        <taxon>Pseudomonadati</taxon>
        <taxon>Bacteroidota</taxon>
        <taxon>Chitinophagia</taxon>
        <taxon>Chitinophagales</taxon>
        <taxon>Chitinophagaceae</taxon>
        <taxon>Pseudobacter</taxon>
    </lineage>
</organism>
<dbReference type="SMART" id="SM00448">
    <property type="entry name" value="REC"/>
    <property type="match status" value="1"/>
</dbReference>
<feature type="domain" description="HTH LytTR-type" evidence="4">
    <location>
        <begin position="147"/>
        <end position="238"/>
    </location>
</feature>
<dbReference type="InterPro" id="IPR007492">
    <property type="entry name" value="LytTR_DNA-bd_dom"/>
</dbReference>
<dbReference type="PROSITE" id="PS50110">
    <property type="entry name" value="RESPONSE_REGULATORY"/>
    <property type="match status" value="1"/>
</dbReference>
<comment type="caution">
    <text evidence="5">The sequence shown here is derived from an EMBL/GenBank/DDBJ whole genome shotgun (WGS) entry which is preliminary data.</text>
</comment>
<accession>A0A4Q7N1B9</accession>
<sequence>MIKILIVDDEPAAANILQVLIHHLASFEKEVLTSNSPEEAVDLIERYRPSLLLLDVEMPAMSGFDLLSRIDSTGIDVIFTTAYDKYAIKAIRFSALDYLLKPIDAEELQNAINRHIARNNDYAAGRQKLVDNLMNNLKEKSSAAFKLALSTQDGYYFCSPAEIVRCEGINNYTHFYFKEKKPLLISRTLKEFEDILSDHGFVRVHKSHLVNISEIERLDKEGILWLNNGTGIIVSRRRKDLIIGALAQYGK</sequence>
<evidence type="ECO:0000313" key="6">
    <source>
        <dbReference type="Proteomes" id="UP000293874"/>
    </source>
</evidence>
<evidence type="ECO:0000256" key="1">
    <source>
        <dbReference type="ARBA" id="ARBA00023125"/>
    </source>
</evidence>
<dbReference type="Proteomes" id="UP000293874">
    <property type="component" value="Unassembled WGS sequence"/>
</dbReference>
<proteinExistence type="predicted"/>
<dbReference type="GO" id="GO:0032993">
    <property type="term" value="C:protein-DNA complex"/>
    <property type="evidence" value="ECO:0007669"/>
    <property type="project" value="TreeGrafter"/>
</dbReference>